<feature type="chain" id="PRO_5047277928" description="adenosine deaminase" evidence="10">
    <location>
        <begin position="23"/>
        <end position="493"/>
    </location>
</feature>
<evidence type="ECO:0000256" key="7">
    <source>
        <dbReference type="ARBA" id="ARBA00022729"/>
    </source>
</evidence>
<comment type="cofactor">
    <cofactor evidence="1">
        <name>Zn(2+)</name>
        <dbReference type="ChEBI" id="CHEBI:29105"/>
    </cofactor>
</comment>
<dbReference type="RefSeq" id="XP_017784587.1">
    <property type="nucleotide sequence ID" value="XM_017929098.1"/>
</dbReference>
<keyword evidence="8" id="KW-0378">Hydrolase</keyword>
<dbReference type="PANTHER" id="PTHR11409">
    <property type="entry name" value="ADENOSINE DEAMINASE"/>
    <property type="match status" value="1"/>
</dbReference>
<gene>
    <name evidence="14" type="primary">LOC108568161</name>
</gene>
<dbReference type="InterPro" id="IPR001365">
    <property type="entry name" value="A_deaminase_dom"/>
</dbReference>
<protein>
    <recommendedName>
        <fullName evidence="4">adenosine deaminase</fullName>
        <ecNumber evidence="4">3.5.4.4</ecNumber>
    </recommendedName>
</protein>
<evidence type="ECO:0000259" key="12">
    <source>
        <dbReference type="Pfam" id="PF08451"/>
    </source>
</evidence>
<dbReference type="PANTHER" id="PTHR11409:SF39">
    <property type="entry name" value="ADENOSINE DEAMINASE 2"/>
    <property type="match status" value="1"/>
</dbReference>
<dbReference type="Pfam" id="PF00962">
    <property type="entry name" value="A_deaminase"/>
    <property type="match status" value="1"/>
</dbReference>
<feature type="signal peptide" evidence="10">
    <location>
        <begin position="1"/>
        <end position="22"/>
    </location>
</feature>
<evidence type="ECO:0000256" key="8">
    <source>
        <dbReference type="ARBA" id="ARBA00022801"/>
    </source>
</evidence>
<evidence type="ECO:0000256" key="4">
    <source>
        <dbReference type="ARBA" id="ARBA00012784"/>
    </source>
</evidence>
<evidence type="ECO:0000256" key="3">
    <source>
        <dbReference type="ARBA" id="ARBA00006083"/>
    </source>
</evidence>
<keyword evidence="7 10" id="KW-0732">Signal</keyword>
<organism evidence="13 14">
    <name type="scientific">Nicrophorus vespilloides</name>
    <name type="common">Boreal carrion beetle</name>
    <dbReference type="NCBI Taxonomy" id="110193"/>
    <lineage>
        <taxon>Eukaryota</taxon>
        <taxon>Metazoa</taxon>
        <taxon>Ecdysozoa</taxon>
        <taxon>Arthropoda</taxon>
        <taxon>Hexapoda</taxon>
        <taxon>Insecta</taxon>
        <taxon>Pterygota</taxon>
        <taxon>Neoptera</taxon>
        <taxon>Endopterygota</taxon>
        <taxon>Coleoptera</taxon>
        <taxon>Polyphaga</taxon>
        <taxon>Staphyliniformia</taxon>
        <taxon>Silphidae</taxon>
        <taxon>Nicrophorinae</taxon>
        <taxon>Nicrophorus</taxon>
    </lineage>
</organism>
<evidence type="ECO:0000256" key="5">
    <source>
        <dbReference type="ARBA" id="ARBA00022525"/>
    </source>
</evidence>
<dbReference type="Proteomes" id="UP000695000">
    <property type="component" value="Unplaced"/>
</dbReference>
<evidence type="ECO:0000256" key="2">
    <source>
        <dbReference type="ARBA" id="ARBA00004613"/>
    </source>
</evidence>
<comment type="similarity">
    <text evidence="3">Belongs to the metallo-dependent hydrolases superfamily. Adenosine and AMP deaminases family. ADGF subfamily.</text>
</comment>
<dbReference type="InterPro" id="IPR013659">
    <property type="entry name" value="A_deaminase_N"/>
</dbReference>
<dbReference type="EC" id="3.5.4.4" evidence="4"/>
<dbReference type="NCBIfam" id="TIGR01431">
    <property type="entry name" value="adm_rel"/>
    <property type="match status" value="1"/>
</dbReference>
<evidence type="ECO:0000313" key="13">
    <source>
        <dbReference type="Proteomes" id="UP000695000"/>
    </source>
</evidence>
<dbReference type="GeneID" id="108568161"/>
<name>A0ABM1NCN7_NICVS</name>
<keyword evidence="6" id="KW-0479">Metal-binding</keyword>
<evidence type="ECO:0000256" key="6">
    <source>
        <dbReference type="ARBA" id="ARBA00022723"/>
    </source>
</evidence>
<keyword evidence="13" id="KW-1185">Reference proteome</keyword>
<dbReference type="Pfam" id="PF08451">
    <property type="entry name" value="A_deaminase_N"/>
    <property type="match status" value="1"/>
</dbReference>
<comment type="subcellular location">
    <subcellularLocation>
        <location evidence="2">Secreted</location>
    </subcellularLocation>
</comment>
<dbReference type="InterPro" id="IPR006331">
    <property type="entry name" value="ADGF"/>
</dbReference>
<sequence length="493" mass="57656">MTGLVRLLLFLCFASICKNAWCDYGHRRDEIIANEKHMAVGGKVKLTKEESIVNDQLLNMKQSEFQHFEVPVTFPQLKWKLEDSKVLHFIKDLPKGASLHNHMLAATSLDYLIQNITYRDNLYACENFNENKFKLKFFQVPNSDCNWKSVAELRRTNKNYDAYLVEKLSIDSPKSSREAAQKLSTYFTAVFDMLTYRQVFEEYFYQAMMELYEDKVIYAEFRGVFMELYELNGTVWDPMTSLRIMQNTVQKFVTDSNGKFLGAKYIFAVYRKISRDKLLEYKMQLNEAVMRYPNFIAGFDLIGYEDAGWPLKNFTRELKNPSVPYYFHAGETNWYGNEADNNILDAILLGAKRLGHAFSLAKHPRLMQMVKQEHIGLEISPISNQMLGFISDFRNHPGAVYIANGLPVIICNDDPTLWKTKSLLYDWYIVFMAMTNKDAGMETLKEFALNSLYHSSLKGSEKTRALKIFDDQWQQFVQQWLRMFSAILWMFKM</sequence>
<reference evidence="14" key="1">
    <citation type="submission" date="2025-08" db="UniProtKB">
        <authorList>
            <consortium name="RefSeq"/>
        </authorList>
    </citation>
    <scope>IDENTIFICATION</scope>
    <source>
        <tissue evidence="14">Whole Larva</tissue>
    </source>
</reference>
<proteinExistence type="inferred from homology"/>
<feature type="domain" description="Adenosine deaminase" evidence="11">
    <location>
        <begin position="181"/>
        <end position="466"/>
    </location>
</feature>
<dbReference type="SUPFAM" id="SSF51556">
    <property type="entry name" value="Metallo-dependent hydrolases"/>
    <property type="match status" value="1"/>
</dbReference>
<accession>A0ABM1NCN7</accession>
<feature type="domain" description="Adenosine/AMP deaminase N-terminal" evidence="12">
    <location>
        <begin position="20"/>
        <end position="74"/>
    </location>
</feature>
<dbReference type="InterPro" id="IPR032466">
    <property type="entry name" value="Metal_Hydrolase"/>
</dbReference>
<dbReference type="Gene3D" id="3.20.20.140">
    <property type="entry name" value="Metal-dependent hydrolases"/>
    <property type="match status" value="1"/>
</dbReference>
<evidence type="ECO:0000259" key="11">
    <source>
        <dbReference type="Pfam" id="PF00962"/>
    </source>
</evidence>
<evidence type="ECO:0000313" key="14">
    <source>
        <dbReference type="RefSeq" id="XP_017784587.1"/>
    </source>
</evidence>
<evidence type="ECO:0000256" key="10">
    <source>
        <dbReference type="SAM" id="SignalP"/>
    </source>
</evidence>
<evidence type="ECO:0000256" key="1">
    <source>
        <dbReference type="ARBA" id="ARBA00001947"/>
    </source>
</evidence>
<keyword evidence="5" id="KW-0964">Secreted</keyword>
<dbReference type="InterPro" id="IPR006330">
    <property type="entry name" value="Ado/ade_deaminase"/>
</dbReference>
<evidence type="ECO:0000256" key="9">
    <source>
        <dbReference type="ARBA" id="ARBA00047764"/>
    </source>
</evidence>
<comment type="catalytic activity">
    <reaction evidence="9">
        <text>adenosine + H2O + H(+) = inosine + NH4(+)</text>
        <dbReference type="Rhea" id="RHEA:24408"/>
        <dbReference type="ChEBI" id="CHEBI:15377"/>
        <dbReference type="ChEBI" id="CHEBI:15378"/>
        <dbReference type="ChEBI" id="CHEBI:16335"/>
        <dbReference type="ChEBI" id="CHEBI:17596"/>
        <dbReference type="ChEBI" id="CHEBI:28938"/>
        <dbReference type="EC" id="3.5.4.4"/>
    </reaction>
</comment>